<dbReference type="PROSITE" id="PS50931">
    <property type="entry name" value="HTH_LYSR"/>
    <property type="match status" value="1"/>
</dbReference>
<dbReference type="Gene3D" id="1.10.10.10">
    <property type="entry name" value="Winged helix-like DNA-binding domain superfamily/Winged helix DNA-binding domain"/>
    <property type="match status" value="1"/>
</dbReference>
<organism evidence="6 7">
    <name type="scientific">Lapidilactobacillus achengensis</name>
    <dbReference type="NCBI Taxonomy" id="2486000"/>
    <lineage>
        <taxon>Bacteria</taxon>
        <taxon>Bacillati</taxon>
        <taxon>Bacillota</taxon>
        <taxon>Bacilli</taxon>
        <taxon>Lactobacillales</taxon>
        <taxon>Lactobacillaceae</taxon>
        <taxon>Lapidilactobacillus</taxon>
    </lineage>
</organism>
<dbReference type="SUPFAM" id="SSF46785">
    <property type="entry name" value="Winged helix' DNA-binding domain"/>
    <property type="match status" value="1"/>
</dbReference>
<keyword evidence="4" id="KW-0804">Transcription</keyword>
<keyword evidence="3" id="KW-0238">DNA-binding</keyword>
<dbReference type="InterPro" id="IPR000847">
    <property type="entry name" value="LysR_HTH_N"/>
</dbReference>
<keyword evidence="2" id="KW-0805">Transcription regulation</keyword>
<proteinExistence type="inferred from homology"/>
<gene>
    <name evidence="6" type="ORF">ACFQHW_00720</name>
</gene>
<dbReference type="PANTHER" id="PTHR30419">
    <property type="entry name" value="HTH-TYPE TRANSCRIPTIONAL REGULATOR YBHD"/>
    <property type="match status" value="1"/>
</dbReference>
<dbReference type="Pfam" id="PF03466">
    <property type="entry name" value="LysR_substrate"/>
    <property type="match status" value="1"/>
</dbReference>
<dbReference type="SUPFAM" id="SSF53850">
    <property type="entry name" value="Periplasmic binding protein-like II"/>
    <property type="match status" value="1"/>
</dbReference>
<reference evidence="7" key="1">
    <citation type="journal article" date="2019" name="Int. J. Syst. Evol. Microbiol.">
        <title>The Global Catalogue of Microorganisms (GCM) 10K type strain sequencing project: providing services to taxonomists for standard genome sequencing and annotation.</title>
        <authorList>
            <consortium name="The Broad Institute Genomics Platform"/>
            <consortium name="The Broad Institute Genome Sequencing Center for Infectious Disease"/>
            <person name="Wu L."/>
            <person name="Ma J."/>
        </authorList>
    </citation>
    <scope>NUCLEOTIDE SEQUENCE [LARGE SCALE GENOMIC DNA]</scope>
    <source>
        <strain evidence="7">CCM 8897</strain>
    </source>
</reference>
<protein>
    <submittedName>
        <fullName evidence="6">LysR family transcriptional regulator</fullName>
    </submittedName>
</protein>
<feature type="domain" description="HTH lysR-type" evidence="5">
    <location>
        <begin position="1"/>
        <end position="62"/>
    </location>
</feature>
<sequence length="294" mass="33477">MTTYLKDYAYFQKLVELKSFSKTAEFFAVSQPTVTYALKRLEAEYGSRLISRTSFANSLTLTAAGAQTLQHLQRILHEEQLLRQDLHRIKTKKIRMGMPPIITNYLFPKVFDELEQADLIARIEPVVSGSKELLAQLQSGALDLSLLGATNIPEAADLDFIMIRQQPFKLIAAADRQIPRPLTPEFIAQQAFILLDEQSVHQQVFQLFCRKYNILPQVIYQTNDYKLLLDLVRRDQGISFITATALHDTDGVQQLDLPLLDLPQFKIMLGTRHSSAADPDLTTIRGIFQRIPFL</sequence>
<evidence type="ECO:0000313" key="7">
    <source>
        <dbReference type="Proteomes" id="UP001596310"/>
    </source>
</evidence>
<evidence type="ECO:0000259" key="5">
    <source>
        <dbReference type="PROSITE" id="PS50931"/>
    </source>
</evidence>
<evidence type="ECO:0000256" key="2">
    <source>
        <dbReference type="ARBA" id="ARBA00023015"/>
    </source>
</evidence>
<dbReference type="Pfam" id="PF00126">
    <property type="entry name" value="HTH_1"/>
    <property type="match status" value="1"/>
</dbReference>
<comment type="caution">
    <text evidence="6">The sequence shown here is derived from an EMBL/GenBank/DDBJ whole genome shotgun (WGS) entry which is preliminary data.</text>
</comment>
<comment type="similarity">
    <text evidence="1">Belongs to the LysR transcriptional regulatory family.</text>
</comment>
<evidence type="ECO:0000256" key="4">
    <source>
        <dbReference type="ARBA" id="ARBA00023163"/>
    </source>
</evidence>
<dbReference type="InterPro" id="IPR036390">
    <property type="entry name" value="WH_DNA-bd_sf"/>
</dbReference>
<evidence type="ECO:0000313" key="6">
    <source>
        <dbReference type="EMBL" id="MFC6314092.1"/>
    </source>
</evidence>
<dbReference type="EMBL" id="JBHSSM010000004">
    <property type="protein sequence ID" value="MFC6314092.1"/>
    <property type="molecule type" value="Genomic_DNA"/>
</dbReference>
<accession>A0ABW1UMG1</accession>
<dbReference type="InterPro" id="IPR036388">
    <property type="entry name" value="WH-like_DNA-bd_sf"/>
</dbReference>
<dbReference type="Proteomes" id="UP001596310">
    <property type="component" value="Unassembled WGS sequence"/>
</dbReference>
<name>A0ABW1UMG1_9LACO</name>
<evidence type="ECO:0000256" key="3">
    <source>
        <dbReference type="ARBA" id="ARBA00023125"/>
    </source>
</evidence>
<dbReference type="InterPro" id="IPR005119">
    <property type="entry name" value="LysR_subst-bd"/>
</dbReference>
<evidence type="ECO:0000256" key="1">
    <source>
        <dbReference type="ARBA" id="ARBA00009437"/>
    </source>
</evidence>
<dbReference type="Gene3D" id="3.40.190.290">
    <property type="match status" value="1"/>
</dbReference>
<dbReference type="InterPro" id="IPR050950">
    <property type="entry name" value="HTH-type_LysR_regulators"/>
</dbReference>
<keyword evidence="7" id="KW-1185">Reference proteome</keyword>
<dbReference type="RefSeq" id="WP_125598935.1">
    <property type="nucleotide sequence ID" value="NZ_JBHSSM010000004.1"/>
</dbReference>